<dbReference type="Gene3D" id="3.20.20.70">
    <property type="entry name" value="Aldolase class I"/>
    <property type="match status" value="1"/>
</dbReference>
<dbReference type="NCBIfam" id="NF038364">
    <property type="entry name" value="AglZ_HisF2_fam"/>
    <property type="match status" value="1"/>
</dbReference>
<evidence type="ECO:0000256" key="9">
    <source>
        <dbReference type="ARBA" id="ARBA00030264"/>
    </source>
</evidence>
<dbReference type="UniPathway" id="UPA00031">
    <property type="reaction ID" value="UER00010"/>
</dbReference>
<dbReference type="InterPro" id="IPR050064">
    <property type="entry name" value="IGPS_HisA/HisF"/>
</dbReference>
<reference evidence="12 13" key="1">
    <citation type="submission" date="2019-02" db="EMBL/GenBank/DDBJ databases">
        <title>Deep-cultivation of Planctomycetes and their phenomic and genomic characterization uncovers novel biology.</title>
        <authorList>
            <person name="Wiegand S."/>
            <person name="Jogler M."/>
            <person name="Boedeker C."/>
            <person name="Pinto D."/>
            <person name="Vollmers J."/>
            <person name="Rivas-Marin E."/>
            <person name="Kohn T."/>
            <person name="Peeters S.H."/>
            <person name="Heuer A."/>
            <person name="Rast P."/>
            <person name="Oberbeckmann S."/>
            <person name="Bunk B."/>
            <person name="Jeske O."/>
            <person name="Meyerdierks A."/>
            <person name="Storesund J.E."/>
            <person name="Kallscheuer N."/>
            <person name="Luecker S."/>
            <person name="Lage O.M."/>
            <person name="Pohl T."/>
            <person name="Merkel B.J."/>
            <person name="Hornburger P."/>
            <person name="Mueller R.-W."/>
            <person name="Bruemmer F."/>
            <person name="Labrenz M."/>
            <person name="Spormann A.M."/>
            <person name="Op Den Camp H."/>
            <person name="Overmann J."/>
            <person name="Amann R."/>
            <person name="Jetten M.S.M."/>
            <person name="Mascher T."/>
            <person name="Medema M.H."/>
            <person name="Devos D.P."/>
            <person name="Kaster A.-K."/>
            <person name="Ovreas L."/>
            <person name="Rohde M."/>
            <person name="Galperin M.Y."/>
            <person name="Jogler C."/>
        </authorList>
    </citation>
    <scope>NUCLEOTIDE SEQUENCE [LARGE SCALE GENOMIC DNA]</scope>
    <source>
        <strain evidence="12 13">Pla100</strain>
    </source>
</reference>
<dbReference type="InterPro" id="IPR013785">
    <property type="entry name" value="Aldolase_TIM"/>
</dbReference>
<comment type="catalytic activity">
    <reaction evidence="10">
        <text>5-[(5-phospho-1-deoxy-D-ribulos-1-ylimino)methylamino]-1-(5-phospho-beta-D-ribosyl)imidazole-4-carboxamide + L-glutamine = D-erythro-1-(imidazol-4-yl)glycerol 3-phosphate + 5-amino-1-(5-phospho-beta-D-ribosyl)imidazole-4-carboxamide + L-glutamate + H(+)</text>
        <dbReference type="Rhea" id="RHEA:24793"/>
        <dbReference type="ChEBI" id="CHEBI:15378"/>
        <dbReference type="ChEBI" id="CHEBI:29985"/>
        <dbReference type="ChEBI" id="CHEBI:58278"/>
        <dbReference type="ChEBI" id="CHEBI:58359"/>
        <dbReference type="ChEBI" id="CHEBI:58475"/>
        <dbReference type="ChEBI" id="CHEBI:58525"/>
        <dbReference type="EC" id="4.3.2.10"/>
    </reaction>
</comment>
<accession>A0A5C6A8I3</accession>
<evidence type="ECO:0000256" key="7">
    <source>
        <dbReference type="ARBA" id="ARBA00023239"/>
    </source>
</evidence>
<keyword evidence="7 12" id="KW-0456">Lyase</keyword>
<name>A0A5C6A8I3_9BACT</name>
<dbReference type="InterPro" id="IPR006062">
    <property type="entry name" value="His_biosynth"/>
</dbReference>
<evidence type="ECO:0000256" key="10">
    <source>
        <dbReference type="ARBA" id="ARBA00047838"/>
    </source>
</evidence>
<dbReference type="GO" id="GO:0000105">
    <property type="term" value="P:L-histidine biosynthetic process"/>
    <property type="evidence" value="ECO:0007669"/>
    <property type="project" value="UniProtKB-UniPathway"/>
</dbReference>
<evidence type="ECO:0000256" key="8">
    <source>
        <dbReference type="ARBA" id="ARBA00025475"/>
    </source>
</evidence>
<comment type="function">
    <text evidence="8">IGPS catalyzes the conversion of PRFAR and glutamine to IGP, AICAR and glutamate. The HisF subunit catalyzes the cyclization activity that produces IGP and AICAR from PRFAR using the ammonia provided by the HisH subunit.</text>
</comment>
<evidence type="ECO:0000256" key="5">
    <source>
        <dbReference type="ARBA" id="ARBA00022605"/>
    </source>
</evidence>
<comment type="similarity">
    <text evidence="2 11">Belongs to the HisA/HisF family.</text>
</comment>
<comment type="subunit">
    <text evidence="3">Heterodimer of HisH and HisF.</text>
</comment>
<evidence type="ECO:0000256" key="2">
    <source>
        <dbReference type="ARBA" id="ARBA00009667"/>
    </source>
</evidence>
<evidence type="ECO:0000256" key="4">
    <source>
        <dbReference type="ARBA" id="ARBA00012809"/>
    </source>
</evidence>
<evidence type="ECO:0000256" key="3">
    <source>
        <dbReference type="ARBA" id="ARBA00011152"/>
    </source>
</evidence>
<dbReference type="GO" id="GO:0016829">
    <property type="term" value="F:lyase activity"/>
    <property type="evidence" value="ECO:0007669"/>
    <property type="project" value="UniProtKB-KW"/>
</dbReference>
<evidence type="ECO:0000256" key="11">
    <source>
        <dbReference type="RuleBase" id="RU003657"/>
    </source>
</evidence>
<keyword evidence="13" id="KW-1185">Reference proteome</keyword>
<dbReference type="EMBL" id="SJPM01000005">
    <property type="protein sequence ID" value="TWT96274.1"/>
    <property type="molecule type" value="Genomic_DNA"/>
</dbReference>
<evidence type="ECO:0000313" key="13">
    <source>
        <dbReference type="Proteomes" id="UP000316213"/>
    </source>
</evidence>
<sequence length="260" mass="27705">MIPCLLLKGDGLVKTTKFKQPVYVGDPINTVKIFNEKQVDEIAVLDISASHEGMEPQFDRIAEIASEAFMPMAYGGGIRSLDQIKRLFQSGVEKIVFNTSVLTNSDLITKAADQFGSQSIVASIDAKRSLLGGYHCVTHGGRVKHKRKPADLVRQAVDSGAGEVLLNSVDRDGTQAGYDIELIASVTSSVSVPVIACGGAGQVSDFAAAVQDGGAAAVAAGSMFVFHGVHRAVLVNFPDEKVLQEQLFDRLANKTINTRS</sequence>
<organism evidence="12 13">
    <name type="scientific">Neorhodopirellula pilleata</name>
    <dbReference type="NCBI Taxonomy" id="2714738"/>
    <lineage>
        <taxon>Bacteria</taxon>
        <taxon>Pseudomonadati</taxon>
        <taxon>Planctomycetota</taxon>
        <taxon>Planctomycetia</taxon>
        <taxon>Pirellulales</taxon>
        <taxon>Pirellulaceae</taxon>
        <taxon>Neorhodopirellula</taxon>
    </lineage>
</organism>
<dbReference type="InterPro" id="IPR004651">
    <property type="entry name" value="HisF"/>
</dbReference>
<dbReference type="SUPFAM" id="SSF51366">
    <property type="entry name" value="Ribulose-phoshate binding barrel"/>
    <property type="match status" value="1"/>
</dbReference>
<dbReference type="EC" id="4.3.2.10" evidence="4"/>
<evidence type="ECO:0000313" key="12">
    <source>
        <dbReference type="EMBL" id="TWT96274.1"/>
    </source>
</evidence>
<comment type="pathway">
    <text evidence="1">Amino-acid biosynthesis; L-histidine biosynthesis; L-histidine from 5-phospho-alpha-D-ribose 1-diphosphate: step 5/9.</text>
</comment>
<protein>
    <recommendedName>
        <fullName evidence="4">imidazole glycerol-phosphate synthase</fullName>
        <ecNumber evidence="4">4.3.2.10</ecNumber>
    </recommendedName>
    <alternativeName>
        <fullName evidence="9">IGP synthase cyclase subunit</fullName>
    </alternativeName>
</protein>
<dbReference type="AlphaFoldDB" id="A0A5C6A8I3"/>
<gene>
    <name evidence="12" type="primary">hisF_2</name>
    <name evidence="12" type="ORF">Pla100_27510</name>
</gene>
<dbReference type="PANTHER" id="PTHR21235">
    <property type="entry name" value="IMIDAZOLE GLYCEROL PHOSPHATE SYNTHASE SUBUNIT HISF/H IGP SYNTHASE SUBUNIT HISF/H"/>
    <property type="match status" value="1"/>
</dbReference>
<comment type="caution">
    <text evidence="12">The sequence shown here is derived from an EMBL/GenBank/DDBJ whole genome shotgun (WGS) entry which is preliminary data.</text>
</comment>
<dbReference type="CDD" id="cd04731">
    <property type="entry name" value="HisF"/>
    <property type="match status" value="1"/>
</dbReference>
<evidence type="ECO:0000256" key="6">
    <source>
        <dbReference type="ARBA" id="ARBA00023102"/>
    </source>
</evidence>
<proteinExistence type="inferred from homology"/>
<dbReference type="Pfam" id="PF00977">
    <property type="entry name" value="His_biosynth"/>
    <property type="match status" value="1"/>
</dbReference>
<dbReference type="Proteomes" id="UP000316213">
    <property type="component" value="Unassembled WGS sequence"/>
</dbReference>
<evidence type="ECO:0000256" key="1">
    <source>
        <dbReference type="ARBA" id="ARBA00005091"/>
    </source>
</evidence>
<dbReference type="GO" id="GO:0000107">
    <property type="term" value="F:imidazoleglycerol-phosphate synthase activity"/>
    <property type="evidence" value="ECO:0007669"/>
    <property type="project" value="InterPro"/>
</dbReference>
<dbReference type="InterPro" id="IPR011060">
    <property type="entry name" value="RibuloseP-bd_barrel"/>
</dbReference>
<keyword evidence="6 11" id="KW-0368">Histidine biosynthesis</keyword>
<dbReference type="PANTHER" id="PTHR21235:SF2">
    <property type="entry name" value="IMIDAZOLE GLYCEROL PHOSPHATE SYNTHASE HISHF"/>
    <property type="match status" value="1"/>
</dbReference>
<keyword evidence="5 11" id="KW-0028">Amino-acid biosynthesis</keyword>